<keyword evidence="2" id="KW-0963">Cytoplasm</keyword>
<evidence type="ECO:0000256" key="1">
    <source>
        <dbReference type="ARBA" id="ARBA00004201"/>
    </source>
</evidence>
<dbReference type="GO" id="GO:0003723">
    <property type="term" value="F:RNA binding"/>
    <property type="evidence" value="ECO:0007669"/>
    <property type="project" value="TreeGrafter"/>
</dbReference>
<feature type="region of interest" description="Disordered" evidence="3">
    <location>
        <begin position="381"/>
        <end position="462"/>
    </location>
</feature>
<protein>
    <submittedName>
        <fullName evidence="4">Uncharacterized protein</fullName>
    </submittedName>
</protein>
<dbReference type="PANTHER" id="PTHR21551">
    <property type="entry name" value="TOPOISOMERASE II-ASSOCIATED PROTEIN PAT1"/>
    <property type="match status" value="1"/>
</dbReference>
<dbReference type="GO" id="GO:0000290">
    <property type="term" value="P:deadenylation-dependent decapping of nuclear-transcribed mRNA"/>
    <property type="evidence" value="ECO:0007669"/>
    <property type="project" value="InterPro"/>
</dbReference>
<reference evidence="4" key="1">
    <citation type="journal article" date="2019" name="bioRxiv">
        <title>The Genome of the Zebra Mussel, Dreissena polymorpha: A Resource for Invasive Species Research.</title>
        <authorList>
            <person name="McCartney M.A."/>
            <person name="Auch B."/>
            <person name="Kono T."/>
            <person name="Mallez S."/>
            <person name="Zhang Y."/>
            <person name="Obille A."/>
            <person name="Becker A."/>
            <person name="Abrahante J.E."/>
            <person name="Garbe J."/>
            <person name="Badalamenti J.P."/>
            <person name="Herman A."/>
            <person name="Mangelson H."/>
            <person name="Liachko I."/>
            <person name="Sullivan S."/>
            <person name="Sone E.D."/>
            <person name="Koren S."/>
            <person name="Silverstein K.A.T."/>
            <person name="Beckman K.B."/>
            <person name="Gohl D.M."/>
        </authorList>
    </citation>
    <scope>NUCLEOTIDE SEQUENCE</scope>
    <source>
        <strain evidence="4">Duluth1</strain>
        <tissue evidence="4">Whole animal</tissue>
    </source>
</reference>
<name>A0A9D4CRF1_DREPO</name>
<feature type="compositionally biased region" description="Polar residues" evidence="3">
    <location>
        <begin position="381"/>
        <end position="407"/>
    </location>
</feature>
<comment type="caution">
    <text evidence="4">The sequence shown here is derived from an EMBL/GenBank/DDBJ whole genome shotgun (WGS) entry which is preliminary data.</text>
</comment>
<gene>
    <name evidence="4" type="ORF">DPMN_055453</name>
</gene>
<dbReference type="AlphaFoldDB" id="A0A9D4CRF1"/>
<sequence length="821" mass="90656">MEHSISQLMVDEDDGDPAILRSRPIPRVGARVKVKPQAILKPHDLDSLFGPSSPPSLLDAEHLISPTSKNIWGSPHQNQAPQPTHFDNIQAIFDFAKSANSSDHHLSHHGPHSRAAPMVLPKAQTLEEIESSMLQKPRVLTAEELERQLRGESSLPPSALSSVQNGHRVSMAQYNVPPPPVIGSPQSRAMVPPNPMPGVSPGVPHGVVNGHRSPVFGGPSAMRMSMPRGIAPGTQSVPISMGGSPGKGMIGSPMVGTPPYRNSSTPLSRQSPVFHFTRRSPLLCSPTSPPMGMLPCSPLPIRVPARFHTPLATPNNHVHYIVTPSHGLSQPIGIPLAMRGPPPVGSPFSSPQAGFGSPQGPGVIHPSPQQHRMVFHSSLNDTNMNRNNSNKYQQSSPHMKGQYFNNNNKEKFTGRGDHPSGGGHREHRYYRYPYNQKHEARTEHSPGLQKRDSKGSDPYDGLMTQRDKEWIIKIQLLQLQTDNPLVDDFYYTAWCLRKKAREQGVDGEGRDPRLVIPALARMEHKAYKPAQFEGSLGRLTTSSVHNPRQIIDLLAKSMSEQGGGKSKSNVGKELRKSRQLLMDIEKGYNILLIIEDLETKILALPEDTAKPLLEERSNYVDLLFHYLLCDGNSAAFMQYMNVRKGRSLTRRALPLLDKVQSVGIVSLVCKNLQQLMRKDQGDEHVEELFEPCAKVIETCNLATVVMFAEDIQQEESPSTTKPIALALQNKFGSSILCTLLHRGEKIYSSTSPVDLDSSLQNEWCEFVHDFASIVATIPSDSIASPLQTHPDIMEHLGRLLNKRLLAVVEDNLDVFIQPRQS</sequence>
<dbReference type="PANTHER" id="PTHR21551:SF0">
    <property type="entry name" value="PROTEIN ASSOCIATED WITH TOPO II RELATED-1, ISOFORM A"/>
    <property type="match status" value="1"/>
</dbReference>
<evidence type="ECO:0000256" key="2">
    <source>
        <dbReference type="ARBA" id="ARBA00022490"/>
    </source>
</evidence>
<comment type="subcellular location">
    <subcellularLocation>
        <location evidence="1">Cytoplasm</location>
        <location evidence="1">P-body</location>
    </subcellularLocation>
</comment>
<dbReference type="InterPro" id="IPR039900">
    <property type="entry name" value="Pat1-like"/>
</dbReference>
<proteinExistence type="predicted"/>
<accession>A0A9D4CRF1</accession>
<organism evidence="4 5">
    <name type="scientific">Dreissena polymorpha</name>
    <name type="common">Zebra mussel</name>
    <name type="synonym">Mytilus polymorpha</name>
    <dbReference type="NCBI Taxonomy" id="45954"/>
    <lineage>
        <taxon>Eukaryota</taxon>
        <taxon>Metazoa</taxon>
        <taxon>Spiralia</taxon>
        <taxon>Lophotrochozoa</taxon>
        <taxon>Mollusca</taxon>
        <taxon>Bivalvia</taxon>
        <taxon>Autobranchia</taxon>
        <taxon>Heteroconchia</taxon>
        <taxon>Euheterodonta</taxon>
        <taxon>Imparidentia</taxon>
        <taxon>Neoheterodontei</taxon>
        <taxon>Myida</taxon>
        <taxon>Dreissenoidea</taxon>
        <taxon>Dreissenidae</taxon>
        <taxon>Dreissena</taxon>
    </lineage>
</organism>
<dbReference type="GO" id="GO:0000932">
    <property type="term" value="C:P-body"/>
    <property type="evidence" value="ECO:0007669"/>
    <property type="project" value="UniProtKB-SubCell"/>
</dbReference>
<feature type="compositionally biased region" description="Basic and acidic residues" evidence="3">
    <location>
        <begin position="408"/>
        <end position="418"/>
    </location>
</feature>
<dbReference type="EMBL" id="JAIWYP010000012">
    <property type="protein sequence ID" value="KAH3729481.1"/>
    <property type="molecule type" value="Genomic_DNA"/>
</dbReference>
<feature type="region of interest" description="Disordered" evidence="3">
    <location>
        <begin position="345"/>
        <end position="368"/>
    </location>
</feature>
<dbReference type="Proteomes" id="UP000828390">
    <property type="component" value="Unassembled WGS sequence"/>
</dbReference>
<evidence type="ECO:0000313" key="4">
    <source>
        <dbReference type="EMBL" id="KAH3729481.1"/>
    </source>
</evidence>
<reference evidence="4" key="2">
    <citation type="submission" date="2020-11" db="EMBL/GenBank/DDBJ databases">
        <authorList>
            <person name="McCartney M.A."/>
            <person name="Auch B."/>
            <person name="Kono T."/>
            <person name="Mallez S."/>
            <person name="Becker A."/>
            <person name="Gohl D.M."/>
            <person name="Silverstein K.A.T."/>
            <person name="Koren S."/>
            <person name="Bechman K.B."/>
            <person name="Herman A."/>
            <person name="Abrahante J.E."/>
            <person name="Garbe J."/>
        </authorList>
    </citation>
    <scope>NUCLEOTIDE SEQUENCE</scope>
    <source>
        <strain evidence="4">Duluth1</strain>
        <tissue evidence="4">Whole animal</tissue>
    </source>
</reference>
<evidence type="ECO:0000256" key="3">
    <source>
        <dbReference type="SAM" id="MobiDB-lite"/>
    </source>
</evidence>
<evidence type="ECO:0000313" key="5">
    <source>
        <dbReference type="Proteomes" id="UP000828390"/>
    </source>
</evidence>
<feature type="compositionally biased region" description="Basic and acidic residues" evidence="3">
    <location>
        <begin position="436"/>
        <end position="457"/>
    </location>
</feature>
<dbReference type="GO" id="GO:0033962">
    <property type="term" value="P:P-body assembly"/>
    <property type="evidence" value="ECO:0007669"/>
    <property type="project" value="TreeGrafter"/>
</dbReference>
<keyword evidence="5" id="KW-1185">Reference proteome</keyword>
<feature type="region of interest" description="Disordered" evidence="3">
    <location>
        <begin position="1"/>
        <end position="21"/>
    </location>
</feature>